<evidence type="ECO:0000256" key="1">
    <source>
        <dbReference type="SAM" id="MobiDB-lite"/>
    </source>
</evidence>
<accession>B7AQJ3</accession>
<feature type="region of interest" description="Disordered" evidence="1">
    <location>
        <begin position="72"/>
        <end position="93"/>
    </location>
</feature>
<dbReference type="Proteomes" id="UP000003136">
    <property type="component" value="Unassembled WGS sequence"/>
</dbReference>
<comment type="caution">
    <text evidence="2">The sequence shown here is derived from an EMBL/GenBank/DDBJ whole genome shotgun (WGS) entry which is preliminary data.</text>
</comment>
<keyword evidence="3" id="KW-1185">Reference proteome</keyword>
<name>B7AQJ3_9FIRM</name>
<reference evidence="2 3" key="1">
    <citation type="submission" date="2008-11" db="EMBL/GenBank/DDBJ databases">
        <title>Draft genome sequence of Bacteroides pectinophilus (ATCC 43243).</title>
        <authorList>
            <person name="Sudarsanam P."/>
            <person name="Ley R."/>
            <person name="Guruge J."/>
            <person name="Turnbaugh P.J."/>
            <person name="Mahowald M."/>
            <person name="Liep D."/>
            <person name="Gordon J."/>
        </authorList>
    </citation>
    <scope>NUCLEOTIDE SEQUENCE [LARGE SCALE GENOMIC DNA]</scope>
    <source>
        <strain evidence="2 3">ATCC 43243</strain>
    </source>
</reference>
<sequence length="105" mass="11245">MFAGTLASAPAPYMNDSNMRYPAATITVENIPHTAHLTEQNNEAGSFEYTTATTAAITAFMMNVAGTYKKYPPRRSDMAEPMPAARAPYTGPNMIPLNTTIASPG</sequence>
<dbReference type="HOGENOM" id="CLU_2231157_0_0_9"/>
<dbReference type="AlphaFoldDB" id="B7AQJ3"/>
<evidence type="ECO:0000313" key="2">
    <source>
        <dbReference type="EMBL" id="EEC57965.1"/>
    </source>
</evidence>
<evidence type="ECO:0000313" key="3">
    <source>
        <dbReference type="Proteomes" id="UP000003136"/>
    </source>
</evidence>
<protein>
    <submittedName>
        <fullName evidence="2">Uncharacterized protein</fullName>
    </submittedName>
</protein>
<reference evidence="2 3" key="2">
    <citation type="submission" date="2008-11" db="EMBL/GenBank/DDBJ databases">
        <authorList>
            <person name="Fulton L."/>
            <person name="Clifton S."/>
            <person name="Fulton B."/>
            <person name="Xu J."/>
            <person name="Minx P."/>
            <person name="Pepin K.H."/>
            <person name="Johnson M."/>
            <person name="Bhonagiri V."/>
            <person name="Nash W.E."/>
            <person name="Mardis E.R."/>
            <person name="Wilson R.K."/>
        </authorList>
    </citation>
    <scope>NUCLEOTIDE SEQUENCE [LARGE SCALE GENOMIC DNA]</scope>
    <source>
        <strain evidence="2 3">ATCC 43243</strain>
    </source>
</reference>
<dbReference type="EMBL" id="ABVQ01000035">
    <property type="protein sequence ID" value="EEC57965.1"/>
    <property type="molecule type" value="Genomic_DNA"/>
</dbReference>
<gene>
    <name evidence="2" type="ORF">BACPEC_00950</name>
</gene>
<proteinExistence type="predicted"/>
<organism evidence="2 3">
    <name type="scientific">[Bacteroides] pectinophilus ATCC 43243</name>
    <dbReference type="NCBI Taxonomy" id="483218"/>
    <lineage>
        <taxon>Bacteria</taxon>
        <taxon>Bacillati</taxon>
        <taxon>Bacillota</taxon>
        <taxon>Clostridia</taxon>
        <taxon>Eubacteriales</taxon>
    </lineage>
</organism>
<dbReference type="STRING" id="483218.BACPEC_00950"/>